<gene>
    <name evidence="8" type="ORF">JG540_01760</name>
</gene>
<dbReference type="GO" id="GO:0006508">
    <property type="term" value="P:proteolysis"/>
    <property type="evidence" value="ECO:0007669"/>
    <property type="project" value="UniProtKB-KW"/>
</dbReference>
<evidence type="ECO:0000256" key="3">
    <source>
        <dbReference type="ARBA" id="ARBA00022801"/>
    </source>
</evidence>
<evidence type="ECO:0000313" key="8">
    <source>
        <dbReference type="EMBL" id="QQM67637.1"/>
    </source>
</evidence>
<dbReference type="KEGG" id="awe:JG540_01760"/>
<feature type="compositionally biased region" description="Low complexity" evidence="5">
    <location>
        <begin position="190"/>
        <end position="213"/>
    </location>
</feature>
<evidence type="ECO:0000259" key="7">
    <source>
        <dbReference type="PROSITE" id="PS51935"/>
    </source>
</evidence>
<proteinExistence type="inferred from homology"/>
<feature type="region of interest" description="Disordered" evidence="5">
    <location>
        <begin position="188"/>
        <end position="218"/>
    </location>
</feature>
<dbReference type="Proteomes" id="UP000595895">
    <property type="component" value="Chromosome"/>
</dbReference>
<dbReference type="SUPFAM" id="SSF54001">
    <property type="entry name" value="Cysteine proteinases"/>
    <property type="match status" value="1"/>
</dbReference>
<feature type="compositionally biased region" description="Polar residues" evidence="5">
    <location>
        <begin position="278"/>
        <end position="288"/>
    </location>
</feature>
<evidence type="ECO:0000256" key="2">
    <source>
        <dbReference type="ARBA" id="ARBA00022670"/>
    </source>
</evidence>
<dbReference type="InterPro" id="IPR051202">
    <property type="entry name" value="Peptidase_C40"/>
</dbReference>
<organism evidence="8 9">
    <name type="scientific">Actinomyces weissii</name>
    <dbReference type="NCBI Taxonomy" id="675090"/>
    <lineage>
        <taxon>Bacteria</taxon>
        <taxon>Bacillati</taxon>
        <taxon>Actinomycetota</taxon>
        <taxon>Actinomycetes</taxon>
        <taxon>Actinomycetales</taxon>
        <taxon>Actinomycetaceae</taxon>
        <taxon>Actinomyces</taxon>
    </lineage>
</organism>
<keyword evidence="3" id="KW-0378">Hydrolase</keyword>
<evidence type="ECO:0000256" key="1">
    <source>
        <dbReference type="ARBA" id="ARBA00007074"/>
    </source>
</evidence>
<dbReference type="InterPro" id="IPR038765">
    <property type="entry name" value="Papain-like_cys_pep_sf"/>
</dbReference>
<comment type="similarity">
    <text evidence="1">Belongs to the peptidase C40 family.</text>
</comment>
<keyword evidence="9" id="KW-1185">Reference proteome</keyword>
<reference evidence="8 9" key="1">
    <citation type="submission" date="2020-12" db="EMBL/GenBank/DDBJ databases">
        <authorList>
            <person name="Zhou J."/>
        </authorList>
    </citation>
    <scope>NUCLEOTIDE SEQUENCE [LARGE SCALE GENOMIC DNA]</scope>
    <source>
        <strain evidence="8 9">CCUG 61299</strain>
    </source>
</reference>
<evidence type="ECO:0000256" key="4">
    <source>
        <dbReference type="ARBA" id="ARBA00022807"/>
    </source>
</evidence>
<dbReference type="AlphaFoldDB" id="A0A7T7MB08"/>
<feature type="compositionally biased region" description="Low complexity" evidence="5">
    <location>
        <begin position="299"/>
        <end position="316"/>
    </location>
</feature>
<dbReference type="InterPro" id="IPR000064">
    <property type="entry name" value="NLP_P60_dom"/>
</dbReference>
<accession>A0A7T7MB08</accession>
<protein>
    <submittedName>
        <fullName evidence="8">C40 family peptidase</fullName>
    </submittedName>
</protein>
<feature type="chain" id="PRO_5032993976" evidence="6">
    <location>
        <begin position="32"/>
        <end position="454"/>
    </location>
</feature>
<dbReference type="PANTHER" id="PTHR47053:SF1">
    <property type="entry name" value="MUREIN DD-ENDOPEPTIDASE MEPH-RELATED"/>
    <property type="match status" value="1"/>
</dbReference>
<dbReference type="PROSITE" id="PS51935">
    <property type="entry name" value="NLPC_P60"/>
    <property type="match status" value="1"/>
</dbReference>
<keyword evidence="4" id="KW-0788">Thiol protease</keyword>
<evidence type="ECO:0000256" key="5">
    <source>
        <dbReference type="SAM" id="MobiDB-lite"/>
    </source>
</evidence>
<evidence type="ECO:0000256" key="6">
    <source>
        <dbReference type="SAM" id="SignalP"/>
    </source>
</evidence>
<dbReference type="Pfam" id="PF00877">
    <property type="entry name" value="NLPC_P60"/>
    <property type="match status" value="1"/>
</dbReference>
<keyword evidence="2" id="KW-0645">Protease</keyword>
<dbReference type="EMBL" id="CP066802">
    <property type="protein sequence ID" value="QQM67637.1"/>
    <property type="molecule type" value="Genomic_DNA"/>
</dbReference>
<dbReference type="Gene3D" id="3.90.1720.10">
    <property type="entry name" value="endopeptidase domain like (from Nostoc punctiforme)"/>
    <property type="match status" value="1"/>
</dbReference>
<dbReference type="PANTHER" id="PTHR47053">
    <property type="entry name" value="MUREIN DD-ENDOPEPTIDASE MEPH-RELATED"/>
    <property type="match status" value="1"/>
</dbReference>
<dbReference type="RefSeq" id="WP_200276382.1">
    <property type="nucleotide sequence ID" value="NZ_CP066802.1"/>
</dbReference>
<feature type="signal peptide" evidence="6">
    <location>
        <begin position="1"/>
        <end position="31"/>
    </location>
</feature>
<dbReference type="GO" id="GO:0008234">
    <property type="term" value="F:cysteine-type peptidase activity"/>
    <property type="evidence" value="ECO:0007669"/>
    <property type="project" value="UniProtKB-KW"/>
</dbReference>
<keyword evidence="6" id="KW-0732">Signal</keyword>
<sequence length="454" mass="47797">MDVPLARLRHRAGAAFCVVALAGTLLPTAVADEVTEAQLQQARSAEQTTTASIGELEASLAQLATDTQAAELQAQLANQQYLRSQDDLATAQDAAVQAADAADQAAAATEVARGALADVVLAAYQEGADPLQFLAPYLGAGSFFEVAEAKAHLDRLAENTDAELQKVESLQAVADTMRTLADAKQGAKQAALDESSSAKASADTAASTARSAEQQAQDRRATLIAQLARQRNTTVELETQRQDQIDVARRQAQEEAARQALEAGGAQGSAARPAPQAWQDTSSQTQQPDGAGESWGGLPEAPAAPQSQPEEPSWSEPEPEEPSYEEPAPAPAPGSSLGERAVQIALGYQGVPYVWGGASDSGVDCSGLMMVVWAKLGINLPHFAAYQYNRGTKVPVSQVQPGDMIFFSYGGEADIHHVAMYVGGGQMIEAPKPGLSVRVISMRYSELMPYAVRL</sequence>
<feature type="domain" description="NlpC/P60" evidence="7">
    <location>
        <begin position="335"/>
        <end position="454"/>
    </location>
</feature>
<evidence type="ECO:0000313" key="9">
    <source>
        <dbReference type="Proteomes" id="UP000595895"/>
    </source>
</evidence>
<feature type="region of interest" description="Disordered" evidence="5">
    <location>
        <begin position="249"/>
        <end position="336"/>
    </location>
</feature>
<name>A0A7T7MB08_9ACTO</name>